<evidence type="ECO:0000256" key="5">
    <source>
        <dbReference type="ARBA" id="ARBA00022660"/>
    </source>
</evidence>
<dbReference type="GO" id="GO:0046872">
    <property type="term" value="F:metal ion binding"/>
    <property type="evidence" value="ECO:0007669"/>
    <property type="project" value="UniProtKB-UniRule"/>
</dbReference>
<dbReference type="InterPro" id="IPR048259">
    <property type="entry name" value="Cytochrome_b_N_euk/bac"/>
</dbReference>
<evidence type="ECO:0000256" key="4">
    <source>
        <dbReference type="ARBA" id="ARBA00022617"/>
    </source>
</evidence>
<keyword evidence="8" id="KW-0999">Mitochondrion inner membrane</keyword>
<keyword evidence="9 16" id="KW-0249">Electron transport</keyword>
<feature type="domain" description="Cytochrome b/b6 N-terminal region profile" evidence="17">
    <location>
        <begin position="1"/>
        <end position="210"/>
    </location>
</feature>
<name>A0A411K8Z8_9SCHI</name>
<keyword evidence="13 16" id="KW-0472">Membrane</keyword>
<keyword evidence="6 16" id="KW-0812">Transmembrane</keyword>
<evidence type="ECO:0000256" key="13">
    <source>
        <dbReference type="ARBA" id="ARBA00023136"/>
    </source>
</evidence>
<feature type="transmembrane region" description="Helical" evidence="16">
    <location>
        <begin position="76"/>
        <end position="97"/>
    </location>
</feature>
<keyword evidence="3 16" id="KW-0813">Transport</keyword>
<evidence type="ECO:0000259" key="17">
    <source>
        <dbReference type="PROSITE" id="PS51002"/>
    </source>
</evidence>
<keyword evidence="4 15" id="KW-0349">Heme</keyword>
<reference evidence="19" key="2">
    <citation type="submission" date="2019-01" db="EMBL/GenBank/DDBJ databases">
        <authorList>
            <person name="Nusbaum C."/>
        </authorList>
    </citation>
    <scope>NUCLEOTIDE SEQUENCE</scope>
    <source>
        <strain evidence="19">OY26</strain>
    </source>
</reference>
<evidence type="ECO:0000256" key="1">
    <source>
        <dbReference type="ARBA" id="ARBA00004448"/>
    </source>
</evidence>
<feature type="binding site" evidence="14">
    <location>
        <position position="202"/>
    </location>
    <ligand>
        <name>a ubiquinone</name>
        <dbReference type="ChEBI" id="CHEBI:16389"/>
    </ligand>
</feature>
<evidence type="ECO:0000256" key="16">
    <source>
        <dbReference type="RuleBase" id="RU362117"/>
    </source>
</evidence>
<dbReference type="InterPro" id="IPR030689">
    <property type="entry name" value="Cytochrome_b"/>
</dbReference>
<dbReference type="InterPro" id="IPR016174">
    <property type="entry name" value="Di-haem_cyt_TM"/>
</dbReference>
<feature type="transmembrane region" description="Helical" evidence="16">
    <location>
        <begin position="288"/>
        <end position="312"/>
    </location>
</feature>
<dbReference type="GO" id="GO:0016491">
    <property type="term" value="F:oxidoreductase activity"/>
    <property type="evidence" value="ECO:0007669"/>
    <property type="project" value="UniProtKB-UniRule"/>
</dbReference>
<evidence type="ECO:0000256" key="11">
    <source>
        <dbReference type="ARBA" id="ARBA00023004"/>
    </source>
</evidence>
<dbReference type="InterPro" id="IPR036150">
    <property type="entry name" value="Cyt_b/b6_C_sf"/>
</dbReference>
<feature type="binding site" description="axial binding residue" evidence="15">
    <location>
        <position position="82"/>
    </location>
    <ligand>
        <name>heme b</name>
        <dbReference type="ChEBI" id="CHEBI:60344"/>
        <label>b562</label>
    </ligand>
    <ligandPart>
        <name>Fe</name>
        <dbReference type="ChEBI" id="CHEBI:18248"/>
    </ligandPart>
</feature>
<comment type="cofactor">
    <cofactor evidence="16">
        <name>heme b</name>
        <dbReference type="ChEBI" id="CHEBI:60344"/>
    </cofactor>
    <text evidence="16">Binds 2 heme groups non-covalently.</text>
</comment>
<sequence length="387" mass="43476">MKFLKSNPFLGLANNYMIDAPEPSNISYFWNFGSLLACVLVVQIVTGILLACFYVANMDLAFASVERIGRDVNFGFLLRALHANGASFFFIFLYLHIGRGLYYGSYRFPRTMTWNIGVIIFLLTIITAFLGYCLPANQMSFWGATVITNLLSAVPFIGNDLVQLLWGGFSVSNPTLTRFFSLHYLMPFVIAALSIMHMIALHTNGSSNPLGVTANMDRLPMSPYYLIKDLITIFIFLLAINYMVFYNPSGFMEPDCALPADPLKTPMSIVPEWYLLPYYAILRAIPNFQLGVIAMLLSILVLLLLPLLDFSAIRGNQFNPMGKFFFWCFVADFCILAWIGGSHPENVFITIGAYATAFYFSYFFICIPLYTILGNTLIDLGLAKSNK</sequence>
<evidence type="ECO:0000256" key="2">
    <source>
        <dbReference type="ARBA" id="ARBA00013531"/>
    </source>
</evidence>
<dbReference type="InterPro" id="IPR005797">
    <property type="entry name" value="Cyt_b/b6_N"/>
</dbReference>
<dbReference type="PROSITE" id="PS51003">
    <property type="entry name" value="CYTB_CTER"/>
    <property type="match status" value="1"/>
</dbReference>
<evidence type="ECO:0000256" key="3">
    <source>
        <dbReference type="ARBA" id="ARBA00022448"/>
    </source>
</evidence>
<geneLocation type="mitochondrion" evidence="19"/>
<comment type="function">
    <text evidence="16">Component of the ubiquinol-cytochrome c reductase complex (complex III or cytochrome b-c1 complex) that is part of the mitochondrial respiratory chain. The b-c1 complex mediates electron transfer from ubiquinol to cytochrome c. Contributes to the generation of a proton gradient across the mitochondrial membrane that is then used for ATP synthesis.</text>
</comment>
<dbReference type="PANTHER" id="PTHR19271">
    <property type="entry name" value="CYTOCHROME B"/>
    <property type="match status" value="1"/>
</dbReference>
<protein>
    <recommendedName>
        <fullName evidence="2 16">Cytochrome b</fullName>
    </recommendedName>
</protein>
<evidence type="ECO:0000313" key="19">
    <source>
        <dbReference type="EMBL" id="QBC74712.1"/>
    </source>
</evidence>
<dbReference type="PROSITE" id="PS51002">
    <property type="entry name" value="CYTB_NTER"/>
    <property type="match status" value="1"/>
</dbReference>
<evidence type="ECO:0000256" key="9">
    <source>
        <dbReference type="ARBA" id="ARBA00022982"/>
    </source>
</evidence>
<evidence type="ECO:0000256" key="6">
    <source>
        <dbReference type="ARBA" id="ARBA00022692"/>
    </source>
</evidence>
<dbReference type="EMBL" id="MK457734">
    <property type="protein sequence ID" value="QBC74712.1"/>
    <property type="molecule type" value="Genomic_DNA"/>
</dbReference>
<dbReference type="GO" id="GO:0008121">
    <property type="term" value="F:quinol-cytochrome-c reductase activity"/>
    <property type="evidence" value="ECO:0007669"/>
    <property type="project" value="InterPro"/>
</dbReference>
<evidence type="ECO:0000256" key="14">
    <source>
        <dbReference type="PIRSR" id="PIRSR038885-1"/>
    </source>
</evidence>
<dbReference type="Pfam" id="PF00033">
    <property type="entry name" value="Cytochrome_B"/>
    <property type="match status" value="1"/>
</dbReference>
<gene>
    <name evidence="19" type="primary">cob</name>
</gene>
<feature type="transmembrane region" description="Helical" evidence="16">
    <location>
        <begin position="112"/>
        <end position="134"/>
    </location>
</feature>
<feature type="binding site" description="axial binding residue" evidence="15">
    <location>
        <position position="96"/>
    </location>
    <ligand>
        <name>heme b</name>
        <dbReference type="ChEBI" id="CHEBI:60344"/>
        <label>b566</label>
    </ligand>
    <ligandPart>
        <name>Fe</name>
        <dbReference type="ChEBI" id="CHEBI:18248"/>
    </ligandPart>
</feature>
<dbReference type="GO" id="GO:0005743">
    <property type="term" value="C:mitochondrial inner membrane"/>
    <property type="evidence" value="ECO:0007669"/>
    <property type="project" value="UniProtKB-SubCell"/>
</dbReference>
<keyword evidence="11 15" id="KW-0408">Iron</keyword>
<feature type="transmembrane region" description="Helical" evidence="16">
    <location>
        <begin position="324"/>
        <end position="341"/>
    </location>
</feature>
<feature type="transmembrane region" description="Helical" evidence="16">
    <location>
        <begin position="224"/>
        <end position="245"/>
    </location>
</feature>
<dbReference type="Pfam" id="PF00032">
    <property type="entry name" value="Cytochrom_B_C"/>
    <property type="match status" value="1"/>
</dbReference>
<keyword evidence="7 15" id="KW-0479">Metal-binding</keyword>
<feature type="transmembrane region" description="Helical" evidence="16">
    <location>
        <begin position="347"/>
        <end position="373"/>
    </location>
</feature>
<evidence type="ECO:0000256" key="8">
    <source>
        <dbReference type="ARBA" id="ARBA00022792"/>
    </source>
</evidence>
<keyword evidence="5 16" id="KW-0679">Respiratory chain</keyword>
<comment type="cofactor">
    <cofactor evidence="15">
        <name>heme</name>
        <dbReference type="ChEBI" id="CHEBI:30413"/>
    </cofactor>
    <text evidence="15">Binds 2 heme groups non-covalently.</text>
</comment>
<evidence type="ECO:0000256" key="15">
    <source>
        <dbReference type="PIRSR" id="PIRSR038885-2"/>
    </source>
</evidence>
<reference evidence="19" key="1">
    <citation type="journal article" date="2011" name="Science">
        <title>Comparative functional genomics of the fission yeasts.</title>
        <authorList>
            <person name="Rhind N."/>
            <person name="Chen Z."/>
            <person name="Yassour M."/>
            <person name="Thompson D.A."/>
            <person name="Haas B.J."/>
            <person name="Habib N."/>
            <person name="Wapinski I."/>
            <person name="Roy S."/>
            <person name="Lin M.F."/>
            <person name="Heiman D.I."/>
            <person name="Young S.K."/>
            <person name="Furuya K."/>
            <person name="Guo Y."/>
            <person name="Pidoux A."/>
            <person name="Chen H.M."/>
            <person name="Robbertse B."/>
            <person name="Goldberg J.M."/>
            <person name="Aoki K."/>
            <person name="Bayne E.H."/>
            <person name="Berlin A.M."/>
            <person name="Desjardins C.A."/>
            <person name="Dobbs E."/>
            <person name="Dukaj L."/>
            <person name="Fan L."/>
            <person name="FitzGerald M.G."/>
            <person name="French C."/>
            <person name="Gujja S."/>
            <person name="Hansen K."/>
            <person name="Keifenheim D."/>
            <person name="Levin J.Z."/>
            <person name="Mosher R.A."/>
            <person name="Mueller C.A."/>
            <person name="Pfiffner J."/>
            <person name="Priest M."/>
            <person name="Russ C."/>
            <person name="Smialowska A."/>
            <person name="Swoboda P."/>
            <person name="Sykes S.M."/>
            <person name="Vaughn M."/>
            <person name="Vengrova S."/>
            <person name="Yoder R."/>
            <person name="Zeng Q."/>
            <person name="Allshire R."/>
            <person name="Baulcombe D."/>
            <person name="Birren B.W."/>
            <person name="Brown W."/>
            <person name="Ekwall K."/>
            <person name="Kellis M."/>
            <person name="Leatherwood J."/>
            <person name="Levin H."/>
            <person name="Margalit H."/>
            <person name="Martienssen R."/>
            <person name="Nieduszynski C.A."/>
            <person name="Spatafora J.W."/>
            <person name="Friedman N."/>
            <person name="Dalgaard J.Z."/>
            <person name="Baumann P."/>
            <person name="Niki H."/>
            <person name="Regev A."/>
            <person name="Nusbaum C."/>
        </authorList>
    </citation>
    <scope>NUCLEOTIDE SEQUENCE</scope>
    <source>
        <strain evidence="19">OY26</strain>
    </source>
</reference>
<feature type="binding site" description="axial binding residue" evidence="15">
    <location>
        <position position="197"/>
    </location>
    <ligand>
        <name>heme b</name>
        <dbReference type="ChEBI" id="CHEBI:60344"/>
        <label>b566</label>
    </ligand>
    <ligandPart>
        <name>Fe</name>
        <dbReference type="ChEBI" id="CHEBI:18248"/>
    </ligandPart>
</feature>
<dbReference type="AlphaFoldDB" id="A0A411K8Z8"/>
<dbReference type="SUPFAM" id="SSF81648">
    <property type="entry name" value="a domain/subunit of cytochrome bc1 complex (Ubiquinol-cytochrome c reductase)"/>
    <property type="match status" value="1"/>
</dbReference>
<evidence type="ECO:0000256" key="12">
    <source>
        <dbReference type="ARBA" id="ARBA00023128"/>
    </source>
</evidence>
<feature type="transmembrane region" description="Helical" evidence="16">
    <location>
        <begin position="182"/>
        <end position="203"/>
    </location>
</feature>
<dbReference type="Gene3D" id="1.20.810.10">
    <property type="entry name" value="Cytochrome Bc1 Complex, Chain C"/>
    <property type="match status" value="1"/>
</dbReference>
<evidence type="ECO:0000259" key="18">
    <source>
        <dbReference type="PROSITE" id="PS51003"/>
    </source>
</evidence>
<dbReference type="PIRSF" id="PIRSF038885">
    <property type="entry name" value="COB"/>
    <property type="match status" value="1"/>
</dbReference>
<comment type="similarity">
    <text evidence="16">Belongs to the cytochrome b family.</text>
</comment>
<proteinExistence type="inferred from homology"/>
<keyword evidence="12 16" id="KW-0496">Mitochondrion</keyword>
<dbReference type="GO" id="GO:0045275">
    <property type="term" value="C:respiratory chain complex III"/>
    <property type="evidence" value="ECO:0007669"/>
    <property type="project" value="InterPro"/>
</dbReference>
<accession>A0A411K8Z8</accession>
<feature type="transmembrane region" description="Helical" evidence="16">
    <location>
        <begin position="141"/>
        <end position="162"/>
    </location>
</feature>
<dbReference type="RefSeq" id="YP_009555970.1">
    <property type="nucleotide sequence ID" value="NC_040930.1"/>
</dbReference>
<dbReference type="GO" id="GO:0006122">
    <property type="term" value="P:mitochondrial electron transport, ubiquinol to cytochrome c"/>
    <property type="evidence" value="ECO:0007669"/>
    <property type="project" value="TreeGrafter"/>
</dbReference>
<dbReference type="GeneID" id="39110750"/>
<feature type="domain" description="Cytochrome b/b6 C-terminal region profile" evidence="18">
    <location>
        <begin position="211"/>
        <end position="381"/>
    </location>
</feature>
<feature type="transmembrane region" description="Helical" evidence="16">
    <location>
        <begin position="28"/>
        <end position="56"/>
    </location>
</feature>
<keyword evidence="10 16" id="KW-1133">Transmembrane helix</keyword>
<dbReference type="PANTHER" id="PTHR19271:SF16">
    <property type="entry name" value="CYTOCHROME B"/>
    <property type="match status" value="1"/>
</dbReference>
<dbReference type="InterPro" id="IPR005798">
    <property type="entry name" value="Cyt_b/b6_C"/>
</dbReference>
<dbReference type="InterPro" id="IPR027387">
    <property type="entry name" value="Cytb/b6-like_sf"/>
</dbReference>
<feature type="binding site" description="axial binding residue" evidence="15">
    <location>
        <position position="183"/>
    </location>
    <ligand>
        <name>heme b</name>
        <dbReference type="ChEBI" id="CHEBI:60344"/>
        <label>b562</label>
    </ligand>
    <ligandPart>
        <name>Fe</name>
        <dbReference type="ChEBI" id="CHEBI:18248"/>
    </ligandPart>
</feature>
<dbReference type="CDD" id="cd00284">
    <property type="entry name" value="Cytochrome_b_N"/>
    <property type="match status" value="1"/>
</dbReference>
<comment type="subcellular location">
    <subcellularLocation>
        <location evidence="1">Mitochondrion inner membrane</location>
        <topology evidence="1">Multi-pass membrane protein</topology>
    </subcellularLocation>
</comment>
<dbReference type="SUPFAM" id="SSF81342">
    <property type="entry name" value="Transmembrane di-heme cytochromes"/>
    <property type="match status" value="1"/>
</dbReference>
<evidence type="ECO:0000256" key="10">
    <source>
        <dbReference type="ARBA" id="ARBA00022989"/>
    </source>
</evidence>
<organism evidence="19">
    <name type="scientific">Schizosaccharomyces cryophilus</name>
    <dbReference type="NCBI Taxonomy" id="866546"/>
    <lineage>
        <taxon>Eukaryota</taxon>
        <taxon>Fungi</taxon>
        <taxon>Dikarya</taxon>
        <taxon>Ascomycota</taxon>
        <taxon>Taphrinomycotina</taxon>
        <taxon>Schizosaccharomycetes</taxon>
        <taxon>Schizosaccharomycetales</taxon>
        <taxon>Schizosaccharomycetaceae</taxon>
        <taxon>Schizosaccharomyces</taxon>
    </lineage>
</organism>
<evidence type="ECO:0000256" key="7">
    <source>
        <dbReference type="ARBA" id="ARBA00022723"/>
    </source>
</evidence>